<feature type="non-terminal residue" evidence="1">
    <location>
        <position position="230"/>
    </location>
</feature>
<reference evidence="1" key="1">
    <citation type="journal article" date="2014" name="Front. Microbiol.">
        <title>High frequency of phylogenetically diverse reductive dehalogenase-homologous genes in deep subseafloor sedimentary metagenomes.</title>
        <authorList>
            <person name="Kawai M."/>
            <person name="Futagami T."/>
            <person name="Toyoda A."/>
            <person name="Takaki Y."/>
            <person name="Nishi S."/>
            <person name="Hori S."/>
            <person name="Arai W."/>
            <person name="Tsubouchi T."/>
            <person name="Morono Y."/>
            <person name="Uchiyama I."/>
            <person name="Ito T."/>
            <person name="Fujiyama A."/>
            <person name="Inagaki F."/>
            <person name="Takami H."/>
        </authorList>
    </citation>
    <scope>NUCLEOTIDE SEQUENCE</scope>
    <source>
        <strain evidence="1">Expedition CK06-06</strain>
    </source>
</reference>
<accession>X1MDM7</accession>
<dbReference type="EMBL" id="BARV01007791">
    <property type="protein sequence ID" value="GAI12790.1"/>
    <property type="molecule type" value="Genomic_DNA"/>
</dbReference>
<sequence>MKHKKLTMSISVILILLQAISLSAQSPKSDPNTGDRFWEKDGIMDGNLVRTIFFNHGEIARYNTPFSGEWPKGSGHLYVDGVAAFVQVECVDEVGDTIHPMEINYRENIDYDENGYARGWWPVPGYCTFYQNSPAMSDDPDSWPNIWPDKPTDWAGYWNGYFGKGVKNADLETYYVMDDDYDTEWNFYPDSTDTTRRGIGMEVAVRGFQWSHVLSEDCIFWHFEITNEGT</sequence>
<organism evidence="1">
    <name type="scientific">marine sediment metagenome</name>
    <dbReference type="NCBI Taxonomy" id="412755"/>
    <lineage>
        <taxon>unclassified sequences</taxon>
        <taxon>metagenomes</taxon>
        <taxon>ecological metagenomes</taxon>
    </lineage>
</organism>
<proteinExistence type="predicted"/>
<name>X1MDM7_9ZZZZ</name>
<evidence type="ECO:0000313" key="1">
    <source>
        <dbReference type="EMBL" id="GAI12790.1"/>
    </source>
</evidence>
<protein>
    <submittedName>
        <fullName evidence="1">Uncharacterized protein</fullName>
    </submittedName>
</protein>
<gene>
    <name evidence="1" type="ORF">S06H3_15809</name>
</gene>
<dbReference type="AlphaFoldDB" id="X1MDM7"/>
<comment type="caution">
    <text evidence="1">The sequence shown here is derived from an EMBL/GenBank/DDBJ whole genome shotgun (WGS) entry which is preliminary data.</text>
</comment>